<proteinExistence type="predicted"/>
<accession>A0ABQ5AX50</accession>
<keyword evidence="2" id="KW-1185">Reference proteome</keyword>
<organism evidence="1 2">
    <name type="scientific">Tanacetum coccineum</name>
    <dbReference type="NCBI Taxonomy" id="301880"/>
    <lineage>
        <taxon>Eukaryota</taxon>
        <taxon>Viridiplantae</taxon>
        <taxon>Streptophyta</taxon>
        <taxon>Embryophyta</taxon>
        <taxon>Tracheophyta</taxon>
        <taxon>Spermatophyta</taxon>
        <taxon>Magnoliopsida</taxon>
        <taxon>eudicotyledons</taxon>
        <taxon>Gunneridae</taxon>
        <taxon>Pentapetalae</taxon>
        <taxon>asterids</taxon>
        <taxon>campanulids</taxon>
        <taxon>Asterales</taxon>
        <taxon>Asteraceae</taxon>
        <taxon>Asteroideae</taxon>
        <taxon>Anthemideae</taxon>
        <taxon>Anthemidinae</taxon>
        <taxon>Tanacetum</taxon>
    </lineage>
</organism>
<dbReference type="EMBL" id="BQNB010012617">
    <property type="protein sequence ID" value="GJT05823.1"/>
    <property type="molecule type" value="Genomic_DNA"/>
</dbReference>
<dbReference type="Proteomes" id="UP001151760">
    <property type="component" value="Unassembled WGS sequence"/>
</dbReference>
<evidence type="ECO:0000313" key="2">
    <source>
        <dbReference type="Proteomes" id="UP001151760"/>
    </source>
</evidence>
<sequence length="288" mass="32819">MAKDTIDIVTPMLTEKELDAFCSKYIIPTNLRPELPGHNKTIRNSTEGMIGIYTHFIECVTFHIPLSKFLLSVLEYYQINFSQLSVIATAKISHFEILCRVHEGQPTIDASICPIFIPWFEGRSVERDPLPFDDVVDIKLIDQLNEGRDVIRKYLEVFLSVVGLSRSFVWEDVRPTFLRPDNSEIGLLDFVKSTGPFKVKVGERTLGEGEILLSKETEDMVISPSRDIIRILDHTIVDELKSMAGKKKRRVVFNDGLPPVKKADVSLCVDNLYYQVFTIYILPTLPIN</sequence>
<protein>
    <submittedName>
        <fullName evidence="1">Uncharacterized protein</fullName>
    </submittedName>
</protein>
<evidence type="ECO:0000313" key="1">
    <source>
        <dbReference type="EMBL" id="GJT05823.1"/>
    </source>
</evidence>
<comment type="caution">
    <text evidence="1">The sequence shown here is derived from an EMBL/GenBank/DDBJ whole genome shotgun (WGS) entry which is preliminary data.</text>
</comment>
<reference evidence="1" key="1">
    <citation type="journal article" date="2022" name="Int. J. Mol. Sci.">
        <title>Draft Genome of Tanacetum Coccineum: Genomic Comparison of Closely Related Tanacetum-Family Plants.</title>
        <authorList>
            <person name="Yamashiro T."/>
            <person name="Shiraishi A."/>
            <person name="Nakayama K."/>
            <person name="Satake H."/>
        </authorList>
    </citation>
    <scope>NUCLEOTIDE SEQUENCE</scope>
</reference>
<gene>
    <name evidence="1" type="ORF">Tco_0840285</name>
</gene>
<name>A0ABQ5AX50_9ASTR</name>
<reference evidence="1" key="2">
    <citation type="submission" date="2022-01" db="EMBL/GenBank/DDBJ databases">
        <authorList>
            <person name="Yamashiro T."/>
            <person name="Shiraishi A."/>
            <person name="Satake H."/>
            <person name="Nakayama K."/>
        </authorList>
    </citation>
    <scope>NUCLEOTIDE SEQUENCE</scope>
</reference>